<evidence type="ECO:0000256" key="4">
    <source>
        <dbReference type="ARBA" id="ARBA00023125"/>
    </source>
</evidence>
<dbReference type="GO" id="GO:0003677">
    <property type="term" value="F:DNA binding"/>
    <property type="evidence" value="ECO:0007669"/>
    <property type="project" value="UniProtKB-KW"/>
</dbReference>
<comment type="similarity">
    <text evidence="2 6">Belongs to the type IA topoisomerase family.</text>
</comment>
<dbReference type="CDD" id="cd03362">
    <property type="entry name" value="TOPRIM_TopoIA_TopoIII"/>
    <property type="match status" value="1"/>
</dbReference>
<dbReference type="Gene3D" id="1.10.290.10">
    <property type="entry name" value="Topoisomerase I, domain 4"/>
    <property type="match status" value="1"/>
</dbReference>
<evidence type="ECO:0000256" key="1">
    <source>
        <dbReference type="ARBA" id="ARBA00000213"/>
    </source>
</evidence>
<evidence type="ECO:0000256" key="3">
    <source>
        <dbReference type="ARBA" id="ARBA00023029"/>
    </source>
</evidence>
<dbReference type="InterPro" id="IPR003601">
    <property type="entry name" value="Topo_IA_2"/>
</dbReference>
<evidence type="ECO:0000256" key="2">
    <source>
        <dbReference type="ARBA" id="ARBA00009446"/>
    </source>
</evidence>
<dbReference type="Gene3D" id="1.10.460.10">
    <property type="entry name" value="Topoisomerase I, domain 2"/>
    <property type="match status" value="1"/>
</dbReference>
<dbReference type="InterPro" id="IPR023405">
    <property type="entry name" value="Topo_IA_core_domain"/>
</dbReference>
<dbReference type="PROSITE" id="PS52039">
    <property type="entry name" value="TOPO_IA_2"/>
    <property type="match status" value="1"/>
</dbReference>
<proteinExistence type="inferred from homology"/>
<dbReference type="InterPro" id="IPR013825">
    <property type="entry name" value="Topo_IA_cen_sub2"/>
</dbReference>
<dbReference type="FunFam" id="1.10.290.10:FF:000001">
    <property type="entry name" value="DNA topoisomerase"/>
    <property type="match status" value="1"/>
</dbReference>
<comment type="catalytic activity">
    <reaction evidence="1 6">
        <text>ATP-independent breakage of single-stranded DNA, followed by passage and rejoining.</text>
        <dbReference type="EC" id="5.6.2.1"/>
    </reaction>
</comment>
<dbReference type="InterPro" id="IPR000380">
    <property type="entry name" value="Topo_IA"/>
</dbReference>
<dbReference type="PANTHER" id="PTHR11390">
    <property type="entry name" value="PROKARYOTIC DNA TOPOISOMERASE"/>
    <property type="match status" value="1"/>
</dbReference>
<name>A0A8K0PD81_9PEZI</name>
<dbReference type="Proteomes" id="UP000809789">
    <property type="component" value="Unassembled WGS sequence"/>
</dbReference>
<keyword evidence="3 6" id="KW-0799">Topoisomerase</keyword>
<dbReference type="PANTHER" id="PTHR11390:SF21">
    <property type="entry name" value="DNA TOPOISOMERASE 3-ALPHA"/>
    <property type="match status" value="1"/>
</dbReference>
<dbReference type="InterPro" id="IPR013497">
    <property type="entry name" value="Topo_IA_cen"/>
</dbReference>
<evidence type="ECO:0000256" key="6">
    <source>
        <dbReference type="RuleBase" id="RU362092"/>
    </source>
</evidence>
<reference evidence="10" key="1">
    <citation type="submission" date="2021-07" db="EMBL/GenBank/DDBJ databases">
        <title>Elsinoe batatas strain:CRI-CJ2 Genome sequencing and assembly.</title>
        <authorList>
            <person name="Huang L."/>
        </authorList>
    </citation>
    <scope>NUCLEOTIDE SEQUENCE</scope>
    <source>
        <strain evidence="10">CRI-CJ2</strain>
    </source>
</reference>
<dbReference type="InterPro" id="IPR003602">
    <property type="entry name" value="Topo_IA_DNA-bd_dom"/>
</dbReference>
<evidence type="ECO:0000313" key="10">
    <source>
        <dbReference type="EMBL" id="KAG8625396.1"/>
    </source>
</evidence>
<dbReference type="GO" id="GO:0006281">
    <property type="term" value="P:DNA repair"/>
    <property type="evidence" value="ECO:0007669"/>
    <property type="project" value="TreeGrafter"/>
</dbReference>
<dbReference type="InterPro" id="IPR006171">
    <property type="entry name" value="TOPRIM_dom"/>
</dbReference>
<gene>
    <name evidence="10" type="ORF">KVT40_007147</name>
</gene>
<keyword evidence="5 6" id="KW-0413">Isomerase</keyword>
<dbReference type="OrthoDB" id="430051at2759"/>
<evidence type="ECO:0000256" key="7">
    <source>
        <dbReference type="SAM" id="MobiDB-lite"/>
    </source>
</evidence>
<protein>
    <recommendedName>
        <fullName evidence="6">DNA topoisomerase</fullName>
        <ecNumber evidence="6">5.6.2.1</ecNumber>
    </recommendedName>
</protein>
<feature type="domain" description="Topo IA-type catalytic" evidence="9">
    <location>
        <begin position="175"/>
        <end position="634"/>
    </location>
</feature>
<dbReference type="CDD" id="cd00186">
    <property type="entry name" value="TOP1Ac"/>
    <property type="match status" value="1"/>
</dbReference>
<dbReference type="InterPro" id="IPR034144">
    <property type="entry name" value="TOPRIM_TopoIII"/>
</dbReference>
<dbReference type="Gene3D" id="3.40.50.140">
    <property type="match status" value="1"/>
</dbReference>
<dbReference type="Pfam" id="PF01751">
    <property type="entry name" value="Toprim"/>
    <property type="match status" value="1"/>
</dbReference>
<feature type="domain" description="Toprim" evidence="8">
    <location>
        <begin position="4"/>
        <end position="151"/>
    </location>
</feature>
<keyword evidence="11" id="KW-1185">Reference proteome</keyword>
<evidence type="ECO:0000259" key="8">
    <source>
        <dbReference type="PROSITE" id="PS50880"/>
    </source>
</evidence>
<dbReference type="SMART" id="SM00493">
    <property type="entry name" value="TOPRIM"/>
    <property type="match status" value="1"/>
</dbReference>
<evidence type="ECO:0000256" key="5">
    <source>
        <dbReference type="ARBA" id="ARBA00023235"/>
    </source>
</evidence>
<evidence type="ECO:0000313" key="11">
    <source>
        <dbReference type="Proteomes" id="UP000809789"/>
    </source>
</evidence>
<feature type="region of interest" description="Disordered" evidence="7">
    <location>
        <begin position="544"/>
        <end position="569"/>
    </location>
</feature>
<comment type="caution">
    <text evidence="10">The sequence shown here is derived from an EMBL/GenBank/DDBJ whole genome shotgun (WGS) entry which is preliminary data.</text>
</comment>
<dbReference type="GO" id="GO:0003917">
    <property type="term" value="F:DNA topoisomerase type I (single strand cut, ATP-independent) activity"/>
    <property type="evidence" value="ECO:0007669"/>
    <property type="project" value="UniProtKB-EC"/>
</dbReference>
<dbReference type="InterPro" id="IPR013824">
    <property type="entry name" value="Topo_IA_cen_sub1"/>
</dbReference>
<sequence length="657" mass="75155">MVMKVLCVAEKPSIAKAVAQHLGGGQVRNNLASRREGEHYIRNYEFSFEFPRWGNCEVVMTSVTGHLESQDFESRYRSWNSCTPDALFEAGIAVYIDDGRKFIAENIERHARYSQKLFIWTDCDREGEYIGTEIRSVASKSNPRLLQAGNIARAKFSNIERQHVINAARNPVELDDRQANAVGARMELDLRIGACFTRLLTLNLKSMIQHISEDVKVISYGSCQFPTLGFVVDRYFQVRNFIPEPFWSIKVVHTKDKIKVNFSWARSRLFDRMTVVILFERCLAAKYASVTRVQQKPASKWRPLPLTTVELQKMGSRYLRIDSQRIMTVAEKLYNKGFISYPRTETDRFDRNTDLQRLIQNQTQSATWGNYAQSLLDGGYRFPKEGRNDDKAHPPIHPVTFVTPANLENDDERKVLEFVVRRFLACCSEDARGSRSEVEILYGSEIFKASGLTVLEKNYLDIYVYEKWTSTEELPHFEVGETFEPDEARIHDGKTAKPGYLTEPELIALMDANGIGTDATMAEHIAKIKDRQYVKVQAGTARRTFGDEEENEGQPVARATGGGRGRPPPPMGEFIPTTLGVALYQGYENMGFETSLTKPHLRKEMELKMKEICNGRATKAEVVYESLNMHREVYLRTNQRMEVLRSSFRRYVLGDTG</sequence>
<dbReference type="EMBL" id="JAESVG020000008">
    <property type="protein sequence ID" value="KAG8625396.1"/>
    <property type="molecule type" value="Genomic_DNA"/>
</dbReference>
<dbReference type="PROSITE" id="PS50880">
    <property type="entry name" value="TOPRIM"/>
    <property type="match status" value="1"/>
</dbReference>
<accession>A0A8K0PD81</accession>
<dbReference type="SUPFAM" id="SSF56712">
    <property type="entry name" value="Prokaryotic type I DNA topoisomerase"/>
    <property type="match status" value="1"/>
</dbReference>
<dbReference type="EC" id="5.6.2.1" evidence="6"/>
<organism evidence="10 11">
    <name type="scientific">Elsinoe batatas</name>
    <dbReference type="NCBI Taxonomy" id="2601811"/>
    <lineage>
        <taxon>Eukaryota</taxon>
        <taxon>Fungi</taxon>
        <taxon>Dikarya</taxon>
        <taxon>Ascomycota</taxon>
        <taxon>Pezizomycotina</taxon>
        <taxon>Dothideomycetes</taxon>
        <taxon>Dothideomycetidae</taxon>
        <taxon>Myriangiales</taxon>
        <taxon>Elsinoaceae</taxon>
        <taxon>Elsinoe</taxon>
    </lineage>
</organism>
<dbReference type="SMART" id="SM00437">
    <property type="entry name" value="TOP1Ac"/>
    <property type="match status" value="1"/>
</dbReference>
<dbReference type="AlphaFoldDB" id="A0A8K0PD81"/>
<dbReference type="GO" id="GO:0031422">
    <property type="term" value="C:RecQ family helicase-topoisomerase III complex"/>
    <property type="evidence" value="ECO:0007669"/>
    <property type="project" value="TreeGrafter"/>
</dbReference>
<dbReference type="Pfam" id="PF01131">
    <property type="entry name" value="Topoisom_bac"/>
    <property type="match status" value="1"/>
</dbReference>
<evidence type="ECO:0000259" key="9">
    <source>
        <dbReference type="PROSITE" id="PS52039"/>
    </source>
</evidence>
<dbReference type="GO" id="GO:0006265">
    <property type="term" value="P:DNA topological change"/>
    <property type="evidence" value="ECO:0007669"/>
    <property type="project" value="InterPro"/>
</dbReference>
<dbReference type="FunFam" id="3.40.50.140:FF:000003">
    <property type="entry name" value="DNA topoisomerase"/>
    <property type="match status" value="1"/>
</dbReference>
<dbReference type="GO" id="GO:0035825">
    <property type="term" value="P:homologous recombination"/>
    <property type="evidence" value="ECO:0007669"/>
    <property type="project" value="UniProtKB-ARBA"/>
</dbReference>
<comment type="function">
    <text evidence="6">Introduces a single-strand break via transesterification at a target site in duplex DNA. Releases the supercoiling and torsional tension of DNA introduced during the DNA replication and transcription by transiently cleaving and rejoining one strand of the DNA duplex. The scissile phosphodiester is attacked by the catalytic tyrosine of the enzyme, resulting in the formation of a DNA-(5'-phosphotyrosyl)-enzyme intermediate and the expulsion of a 3'-OH DNA strand.</text>
</comment>
<dbReference type="PRINTS" id="PR00417">
    <property type="entry name" value="PRTPISMRASEI"/>
</dbReference>
<dbReference type="Gene3D" id="2.70.20.10">
    <property type="entry name" value="Topoisomerase I, domain 3"/>
    <property type="match status" value="1"/>
</dbReference>
<dbReference type="GO" id="GO:0005634">
    <property type="term" value="C:nucleus"/>
    <property type="evidence" value="ECO:0007669"/>
    <property type="project" value="TreeGrafter"/>
</dbReference>
<dbReference type="SMART" id="SM00436">
    <property type="entry name" value="TOP1Bc"/>
    <property type="match status" value="1"/>
</dbReference>
<dbReference type="InterPro" id="IPR013826">
    <property type="entry name" value="Topo_IA_cen_sub3"/>
</dbReference>
<keyword evidence="4 6" id="KW-0238">DNA-binding</keyword>